<gene>
    <name evidence="1" type="ORF">NM688_g7880</name>
</gene>
<evidence type="ECO:0000313" key="1">
    <source>
        <dbReference type="EMBL" id="KAJ3529239.1"/>
    </source>
</evidence>
<dbReference type="EMBL" id="JANHOG010001959">
    <property type="protein sequence ID" value="KAJ3529239.1"/>
    <property type="molecule type" value="Genomic_DNA"/>
</dbReference>
<name>A0ACC1S006_9APHY</name>
<evidence type="ECO:0000313" key="2">
    <source>
        <dbReference type="Proteomes" id="UP001148662"/>
    </source>
</evidence>
<organism evidence="1 2">
    <name type="scientific">Phlebia brevispora</name>
    <dbReference type="NCBI Taxonomy" id="194682"/>
    <lineage>
        <taxon>Eukaryota</taxon>
        <taxon>Fungi</taxon>
        <taxon>Dikarya</taxon>
        <taxon>Basidiomycota</taxon>
        <taxon>Agaricomycotina</taxon>
        <taxon>Agaricomycetes</taxon>
        <taxon>Polyporales</taxon>
        <taxon>Meruliaceae</taxon>
        <taxon>Phlebia</taxon>
    </lineage>
</organism>
<dbReference type="Proteomes" id="UP001148662">
    <property type="component" value="Unassembled WGS sequence"/>
</dbReference>
<proteinExistence type="predicted"/>
<reference evidence="1" key="1">
    <citation type="submission" date="2022-07" db="EMBL/GenBank/DDBJ databases">
        <title>Genome Sequence of Phlebia brevispora.</title>
        <authorList>
            <person name="Buettner E."/>
        </authorList>
    </citation>
    <scope>NUCLEOTIDE SEQUENCE</scope>
    <source>
        <strain evidence="1">MPL23</strain>
    </source>
</reference>
<comment type="caution">
    <text evidence="1">The sequence shown here is derived from an EMBL/GenBank/DDBJ whole genome shotgun (WGS) entry which is preliminary data.</text>
</comment>
<protein>
    <submittedName>
        <fullName evidence="1">Uncharacterized protein</fullName>
    </submittedName>
</protein>
<keyword evidence="2" id="KW-1185">Reference proteome</keyword>
<accession>A0ACC1S006</accession>
<sequence length="97" mass="10526">MKFATILSFVATIATLAAAQDNSLAAVKAAFNNAHVRTCFIVFPLVPQALSIDTLFQIPQDLNINFNPNTLFEVTFPQQHGQNITVNVGQLLPRGGE</sequence>